<reference evidence="1" key="1">
    <citation type="submission" date="2021-05" db="EMBL/GenBank/DDBJ databases">
        <authorList>
            <person name="Alioto T."/>
            <person name="Alioto T."/>
            <person name="Gomez Garrido J."/>
        </authorList>
    </citation>
    <scope>NUCLEOTIDE SEQUENCE</scope>
</reference>
<dbReference type="AlphaFoldDB" id="A0A8D9BLW6"/>
<proteinExistence type="predicted"/>
<dbReference type="EMBL" id="HBUF01655811">
    <property type="protein sequence ID" value="CAG6787748.1"/>
    <property type="molecule type" value="Transcribed_RNA"/>
</dbReference>
<sequence length="101" mass="11908">MGERKYLVSNYRKDFTSPNIHTIFHTKYSTRTADHRVLKCFNVRATKADNRRHCVLSWHKNSKSRLLHLPIAPLGKPITNHLSDILYTGCRRNFFKQAPRD</sequence>
<name>A0A8D9BLW6_9HEMI</name>
<accession>A0A8D9BLW6</accession>
<organism evidence="1">
    <name type="scientific">Cacopsylla melanoneura</name>
    <dbReference type="NCBI Taxonomy" id="428564"/>
    <lineage>
        <taxon>Eukaryota</taxon>
        <taxon>Metazoa</taxon>
        <taxon>Ecdysozoa</taxon>
        <taxon>Arthropoda</taxon>
        <taxon>Hexapoda</taxon>
        <taxon>Insecta</taxon>
        <taxon>Pterygota</taxon>
        <taxon>Neoptera</taxon>
        <taxon>Paraneoptera</taxon>
        <taxon>Hemiptera</taxon>
        <taxon>Sternorrhyncha</taxon>
        <taxon>Psylloidea</taxon>
        <taxon>Psyllidae</taxon>
        <taxon>Psyllinae</taxon>
        <taxon>Cacopsylla</taxon>
    </lineage>
</organism>
<protein>
    <submittedName>
        <fullName evidence="1">Uncharacterized protein</fullName>
    </submittedName>
</protein>
<evidence type="ECO:0000313" key="1">
    <source>
        <dbReference type="EMBL" id="CAG6787748.1"/>
    </source>
</evidence>